<reference evidence="5" key="1">
    <citation type="submission" date="2012-11" db="EMBL/GenBank/DDBJ databases">
        <authorList>
            <person name="Lucero-Rivera Y.E."/>
            <person name="Tovar-Ramirez D."/>
        </authorList>
    </citation>
    <scope>NUCLEOTIDE SEQUENCE [LARGE SCALE GENOMIC DNA]</scope>
    <source>
        <strain evidence="5">Araruama</strain>
    </source>
</reference>
<feature type="transmembrane region" description="Helical" evidence="3">
    <location>
        <begin position="6"/>
        <end position="26"/>
    </location>
</feature>
<feature type="transmembrane region" description="Helical" evidence="3">
    <location>
        <begin position="288"/>
        <end position="310"/>
    </location>
</feature>
<dbReference type="InterPro" id="IPR038770">
    <property type="entry name" value="Na+/solute_symporter_sf"/>
</dbReference>
<protein>
    <recommendedName>
        <fullName evidence="6">Auxin efflux carrier</fullName>
    </recommendedName>
</protein>
<dbReference type="Proteomes" id="UP000189670">
    <property type="component" value="Unassembled WGS sequence"/>
</dbReference>
<evidence type="ECO:0000256" key="2">
    <source>
        <dbReference type="ARBA" id="ARBA00022448"/>
    </source>
</evidence>
<keyword evidence="3" id="KW-0472">Membrane</keyword>
<comment type="subcellular location">
    <subcellularLocation>
        <location evidence="1">Endomembrane system</location>
        <topology evidence="1">Multi-pass membrane protein</topology>
    </subcellularLocation>
</comment>
<feature type="transmembrane region" description="Helical" evidence="3">
    <location>
        <begin position="258"/>
        <end position="281"/>
    </location>
</feature>
<name>A0A1V1P105_9BACT</name>
<keyword evidence="3" id="KW-0812">Transmembrane</keyword>
<feature type="transmembrane region" description="Helical" evidence="3">
    <location>
        <begin position="127"/>
        <end position="148"/>
    </location>
</feature>
<feature type="transmembrane region" description="Helical" evidence="3">
    <location>
        <begin position="202"/>
        <end position="220"/>
    </location>
</feature>
<gene>
    <name evidence="4" type="ORF">OMM_04504</name>
</gene>
<dbReference type="PANTHER" id="PTHR36838:SF3">
    <property type="entry name" value="TRANSPORTER AUXIN EFFLUX CARRIER EC FAMILY"/>
    <property type="match status" value="1"/>
</dbReference>
<dbReference type="Gene3D" id="1.20.1530.20">
    <property type="match status" value="1"/>
</dbReference>
<feature type="transmembrane region" description="Helical" evidence="3">
    <location>
        <begin position="38"/>
        <end position="58"/>
    </location>
</feature>
<dbReference type="EMBL" id="ATBP01000915">
    <property type="protein sequence ID" value="ETR68547.1"/>
    <property type="molecule type" value="Genomic_DNA"/>
</dbReference>
<dbReference type="PANTHER" id="PTHR36838">
    <property type="entry name" value="AUXIN EFFLUX CARRIER FAMILY PROTEIN"/>
    <property type="match status" value="1"/>
</dbReference>
<feature type="transmembrane region" description="Helical" evidence="3">
    <location>
        <begin position="232"/>
        <end position="252"/>
    </location>
</feature>
<evidence type="ECO:0000313" key="5">
    <source>
        <dbReference type="Proteomes" id="UP000189670"/>
    </source>
</evidence>
<dbReference type="AlphaFoldDB" id="A0A1V1P105"/>
<evidence type="ECO:0008006" key="6">
    <source>
        <dbReference type="Google" id="ProtNLM"/>
    </source>
</evidence>
<keyword evidence="2" id="KW-0813">Transport</keyword>
<evidence type="ECO:0000313" key="4">
    <source>
        <dbReference type="EMBL" id="ETR68547.1"/>
    </source>
</evidence>
<organism evidence="4 5">
    <name type="scientific">Candidatus Magnetoglobus multicellularis str. Araruama</name>
    <dbReference type="NCBI Taxonomy" id="890399"/>
    <lineage>
        <taxon>Bacteria</taxon>
        <taxon>Pseudomonadati</taxon>
        <taxon>Thermodesulfobacteriota</taxon>
        <taxon>Desulfobacteria</taxon>
        <taxon>Desulfobacterales</taxon>
        <taxon>Desulfobacteraceae</taxon>
        <taxon>Candidatus Magnetoglobus</taxon>
    </lineage>
</organism>
<dbReference type="GO" id="GO:0012505">
    <property type="term" value="C:endomembrane system"/>
    <property type="evidence" value="ECO:0007669"/>
    <property type="project" value="UniProtKB-SubCell"/>
</dbReference>
<sequence length="311" mass="35601">MPISYRFILFQTLIIGPFMMGMFLKPCFKSPNQIARRIVLLNLCMFDPVIILWTVWGLEISVALLYLPFAGLWIVTFGFAVGYLFSIPLGLSPKSRATFVISASLSNHGFTLGGFVCYLLLGEEGLALAYIFLTYFVFYLFMFIFPYARWAQASETPIPKYQLILDTVINVRNIPLYTTLIALTLQIWGIPRVAIDMPVDRMLLISISIYYFSLGLTYSINQQPNYKHIHGYQVLIKFGIMPLFAFLLTYFLPLDPLMVSVIQIQSFMPVAILSVVVSILFELDTPMAASLFVWNTIVFLVFVFPFMYFWG</sequence>
<proteinExistence type="predicted"/>
<evidence type="ECO:0000256" key="1">
    <source>
        <dbReference type="ARBA" id="ARBA00004127"/>
    </source>
</evidence>
<keyword evidence="3" id="KW-1133">Transmembrane helix</keyword>
<feature type="transmembrane region" description="Helical" evidence="3">
    <location>
        <begin position="97"/>
        <end position="121"/>
    </location>
</feature>
<comment type="caution">
    <text evidence="4">The sequence shown here is derived from an EMBL/GenBank/DDBJ whole genome shotgun (WGS) entry which is preliminary data.</text>
</comment>
<feature type="transmembrane region" description="Helical" evidence="3">
    <location>
        <begin position="64"/>
        <end position="85"/>
    </location>
</feature>
<evidence type="ECO:0000256" key="3">
    <source>
        <dbReference type="SAM" id="Phobius"/>
    </source>
</evidence>
<accession>A0A1V1P105</accession>
<feature type="transmembrane region" description="Helical" evidence="3">
    <location>
        <begin position="169"/>
        <end position="190"/>
    </location>
</feature>